<dbReference type="OrthoDB" id="308037at2"/>
<protein>
    <submittedName>
        <fullName evidence="1">Dehydratase</fullName>
    </submittedName>
</protein>
<reference evidence="1 2" key="1">
    <citation type="submission" date="2019-03" db="EMBL/GenBank/DDBJ databases">
        <title>Draft Genome Sequence of Desulfosporosinus fructosivorans Strain 63.6F, Isolated from Marine Sediment in the Baltic Sea.</title>
        <authorList>
            <person name="Hausmann B."/>
            <person name="Vandieken V."/>
            <person name="Pjevac P."/>
            <person name="Schreck K."/>
            <person name="Herbold C.W."/>
            <person name="Loy A."/>
        </authorList>
    </citation>
    <scope>NUCLEOTIDE SEQUENCE [LARGE SCALE GENOMIC DNA]</scope>
    <source>
        <strain evidence="1 2">63.6F</strain>
    </source>
</reference>
<organism evidence="1 2">
    <name type="scientific">Desulfosporosinus fructosivorans</name>
    <dbReference type="NCBI Taxonomy" id="2018669"/>
    <lineage>
        <taxon>Bacteria</taxon>
        <taxon>Bacillati</taxon>
        <taxon>Bacillota</taxon>
        <taxon>Clostridia</taxon>
        <taxon>Eubacteriales</taxon>
        <taxon>Desulfitobacteriaceae</taxon>
        <taxon>Desulfosporosinus</taxon>
    </lineage>
</organism>
<dbReference type="Gene3D" id="3.40.50.10150">
    <property type="entry name" value="B12-dependent dehydatase associated subunit"/>
    <property type="match status" value="1"/>
</dbReference>
<proteinExistence type="predicted"/>
<keyword evidence="2" id="KW-1185">Reference proteome</keyword>
<name>A0A4Z0RAN4_9FIRM</name>
<comment type="caution">
    <text evidence="1">The sequence shown here is derived from an EMBL/GenBank/DDBJ whole genome shotgun (WGS) entry which is preliminary data.</text>
</comment>
<dbReference type="InterPro" id="IPR003208">
    <property type="entry name" value="Dehydtase/Dehydtase_re"/>
</dbReference>
<gene>
    <name evidence="1" type="ORF">E4K67_04875</name>
</gene>
<dbReference type="SUPFAM" id="SSF52968">
    <property type="entry name" value="B12-dependent dehydatase associated subunit"/>
    <property type="match status" value="1"/>
</dbReference>
<sequence length="165" mass="18134">MLPDGASVKPCVLIHVFPHFGWKEKIREVQAGLEEEGIPSLVVQVKESDVVALAFQGACASKLGVGLGIGADGLCIHYFKLPDQHPLFALNVPGTPIQWRHFGYNAARLVKGIPFKEQPLEDLAPQFVDSSLLYNLVYGIVQKVLRETDQGHGEVKHGQKSVWVN</sequence>
<dbReference type="Pfam" id="PF02288">
    <property type="entry name" value="Dehydratase_MU"/>
    <property type="match status" value="1"/>
</dbReference>
<dbReference type="InterPro" id="IPR010254">
    <property type="entry name" value="B12-dep_deHydtase_bsu"/>
</dbReference>
<dbReference type="Proteomes" id="UP000298460">
    <property type="component" value="Unassembled WGS sequence"/>
</dbReference>
<evidence type="ECO:0000313" key="2">
    <source>
        <dbReference type="Proteomes" id="UP000298460"/>
    </source>
</evidence>
<dbReference type="EMBL" id="SPQQ01000002">
    <property type="protein sequence ID" value="TGE39395.1"/>
    <property type="molecule type" value="Genomic_DNA"/>
</dbReference>
<dbReference type="AlphaFoldDB" id="A0A4Z0RAN4"/>
<evidence type="ECO:0000313" key="1">
    <source>
        <dbReference type="EMBL" id="TGE39395.1"/>
    </source>
</evidence>
<accession>A0A4Z0RAN4</accession>
<dbReference type="RefSeq" id="WP_135545889.1">
    <property type="nucleotide sequence ID" value="NZ_SPQQ01000002.1"/>
</dbReference>